<dbReference type="GO" id="GO:0006629">
    <property type="term" value="P:lipid metabolic process"/>
    <property type="evidence" value="ECO:0007669"/>
    <property type="project" value="InterPro"/>
</dbReference>
<protein>
    <submittedName>
        <fullName evidence="4">Lipase_3 domain-containing protein</fullName>
    </submittedName>
</protein>
<proteinExistence type="predicted"/>
<evidence type="ECO:0000259" key="2">
    <source>
        <dbReference type="Pfam" id="PF01764"/>
    </source>
</evidence>
<dbReference type="Proteomes" id="UP000095287">
    <property type="component" value="Unplaced"/>
</dbReference>
<evidence type="ECO:0000256" key="1">
    <source>
        <dbReference type="SAM" id="SignalP"/>
    </source>
</evidence>
<keyword evidence="3" id="KW-1185">Reference proteome</keyword>
<dbReference type="InterPro" id="IPR002921">
    <property type="entry name" value="Fungal_lipase-type"/>
</dbReference>
<feature type="chain" id="PRO_5009312875" evidence="1">
    <location>
        <begin position="19"/>
        <end position="301"/>
    </location>
</feature>
<name>A0A1I7Z269_9BILA</name>
<organism evidence="3 4">
    <name type="scientific">Steinernema glaseri</name>
    <dbReference type="NCBI Taxonomy" id="37863"/>
    <lineage>
        <taxon>Eukaryota</taxon>
        <taxon>Metazoa</taxon>
        <taxon>Ecdysozoa</taxon>
        <taxon>Nematoda</taxon>
        <taxon>Chromadorea</taxon>
        <taxon>Rhabditida</taxon>
        <taxon>Tylenchina</taxon>
        <taxon>Panagrolaimomorpha</taxon>
        <taxon>Strongyloidoidea</taxon>
        <taxon>Steinernematidae</taxon>
        <taxon>Steinernema</taxon>
    </lineage>
</organism>
<feature type="domain" description="Fungal lipase-type" evidence="2">
    <location>
        <begin position="96"/>
        <end position="232"/>
    </location>
</feature>
<keyword evidence="1" id="KW-0732">Signal</keyword>
<dbReference type="Pfam" id="PF01764">
    <property type="entry name" value="Lipase_3"/>
    <property type="match status" value="1"/>
</dbReference>
<evidence type="ECO:0000313" key="3">
    <source>
        <dbReference type="Proteomes" id="UP000095287"/>
    </source>
</evidence>
<feature type="signal peptide" evidence="1">
    <location>
        <begin position="1"/>
        <end position="18"/>
    </location>
</feature>
<evidence type="ECO:0000313" key="4">
    <source>
        <dbReference type="WBParaSite" id="L893_g21861.t1"/>
    </source>
</evidence>
<sequence length="301" mass="33390">MKFFTALLSLALLRSVAATALRKERLLAMGYSDSVGRTKLMPMCAAAYAEDPLPCVQNFFDRTRVELFGSADSHCDMAGDTCSALVVVSHEDSAIIVAFRGAENAQELNDLLSQKNLELTDFPGGGQVAKWFLDAVTNLERNGLKDLYLAARNGNPDYQVWVTGHNIGGALASLYAATLIHREQADPDKLLLMTFGQPRVGDQEFAAAHDQIVENSFRVVHARDGIVHLPPLKLTPFTHHKDEIWYDNDMKSGDTWQTCQGDDKGCSDNGFLTNSLLDDYYYYHTPDSMTKWGQKGCPPYQ</sequence>
<accession>A0A1I7Z269</accession>
<dbReference type="Gene3D" id="3.40.50.1820">
    <property type="entry name" value="alpha/beta hydrolase"/>
    <property type="match status" value="1"/>
</dbReference>
<dbReference type="AlphaFoldDB" id="A0A1I7Z269"/>
<dbReference type="PANTHER" id="PTHR45908">
    <property type="entry name" value="PROTEIN CBG11750-RELATED"/>
    <property type="match status" value="1"/>
</dbReference>
<dbReference type="InterPro" id="IPR029058">
    <property type="entry name" value="AB_hydrolase_fold"/>
</dbReference>
<dbReference type="WBParaSite" id="L893_g21861.t1">
    <property type="protein sequence ID" value="L893_g21861.t1"/>
    <property type="gene ID" value="L893_g21861"/>
</dbReference>
<reference evidence="4" key="1">
    <citation type="submission" date="2016-11" db="UniProtKB">
        <authorList>
            <consortium name="WormBaseParasite"/>
        </authorList>
    </citation>
    <scope>IDENTIFICATION</scope>
</reference>
<dbReference type="SUPFAM" id="SSF53474">
    <property type="entry name" value="alpha/beta-Hydrolases"/>
    <property type="match status" value="1"/>
</dbReference>
<dbReference type="CDD" id="cd00519">
    <property type="entry name" value="Lipase_3"/>
    <property type="match status" value="1"/>
</dbReference>